<dbReference type="RefSeq" id="WP_087105283.1">
    <property type="nucleotide sequence ID" value="NZ_FWFG01000119.1"/>
</dbReference>
<dbReference type="InterPro" id="IPR024787">
    <property type="entry name" value="EcsC"/>
</dbReference>
<dbReference type="OrthoDB" id="1425703at2"/>
<protein>
    <submittedName>
        <fullName evidence="1">2,4-dihydroxyhept-2-ene-1,7-dioic acid aldolase</fullName>
    </submittedName>
</protein>
<organism evidence="1 2">
    <name type="scientific">Brachybacterium nesterenkovii</name>
    <dbReference type="NCBI Taxonomy" id="47847"/>
    <lineage>
        <taxon>Bacteria</taxon>
        <taxon>Bacillati</taxon>
        <taxon>Actinomycetota</taxon>
        <taxon>Actinomycetes</taxon>
        <taxon>Micrococcales</taxon>
        <taxon>Dermabacteraceae</taxon>
        <taxon>Brachybacterium</taxon>
    </lineage>
</organism>
<keyword evidence="2" id="KW-1185">Reference proteome</keyword>
<accession>A0A1X6X9K5</accession>
<dbReference type="EMBL" id="FWFG01000119">
    <property type="protein sequence ID" value="SLM95931.1"/>
    <property type="molecule type" value="Genomic_DNA"/>
</dbReference>
<name>A0A1X6X9K5_9MICO</name>
<sequence>MGLLGLLRQDRSTRETTRDAVREARRKAATERGSGPLQKMVESFRDIGLDGKATFASASTVARRASKKGRRTEEKAIARIIRSHRRGVTAGGFLSGLGGFSTLPVLLPLNVFEFYVQATRMVGAIAAVRGYDLADDEIRTRVLACLVGEESQDVLAGAGMGPVAGAAGRRIGKRLQGVQMSAVTRAIGARVLKRFGLRSVRLFGKAIPGLGALVGAVGDRRQLRRIAESALEEFPAR</sequence>
<dbReference type="Pfam" id="PF12787">
    <property type="entry name" value="EcsC"/>
    <property type="match status" value="1"/>
</dbReference>
<evidence type="ECO:0000313" key="2">
    <source>
        <dbReference type="Proteomes" id="UP000195981"/>
    </source>
</evidence>
<dbReference type="Proteomes" id="UP000195981">
    <property type="component" value="Unassembled WGS sequence"/>
</dbReference>
<gene>
    <name evidence="1" type="ORF">FM110_13620</name>
</gene>
<dbReference type="AlphaFoldDB" id="A0A1X6X9K5"/>
<evidence type="ECO:0000313" key="1">
    <source>
        <dbReference type="EMBL" id="SLM95931.1"/>
    </source>
</evidence>
<reference evidence="1 2" key="1">
    <citation type="submission" date="2017-02" db="EMBL/GenBank/DDBJ databases">
        <authorList>
            <person name="Peterson S.W."/>
        </authorList>
    </citation>
    <scope>NUCLEOTIDE SEQUENCE [LARGE SCALE GENOMIC DNA]</scope>
    <source>
        <strain evidence="1 2">CIP104813</strain>
    </source>
</reference>
<proteinExistence type="predicted"/>